<dbReference type="AlphaFoldDB" id="A0ABD0MNJ9"/>
<comment type="caution">
    <text evidence="2">The sequence shown here is derived from an EMBL/GenBank/DDBJ whole genome shotgun (WGS) entry which is preliminary data.</text>
</comment>
<name>A0ABD0MNJ9_CIRMR</name>
<dbReference type="SUPFAM" id="SSF47353">
    <property type="entry name" value="Retrovirus capsid dimerization domain-like"/>
    <property type="match status" value="1"/>
</dbReference>
<evidence type="ECO:0000313" key="2">
    <source>
        <dbReference type="EMBL" id="KAL0149718.1"/>
    </source>
</evidence>
<keyword evidence="3" id="KW-1185">Reference proteome</keyword>
<accession>A0ABD0MNJ9</accession>
<dbReference type="Pfam" id="PF02023">
    <property type="entry name" value="SCAN"/>
    <property type="match status" value="1"/>
</dbReference>
<feature type="domain" description="SCAN box" evidence="1">
    <location>
        <begin position="2"/>
        <end position="43"/>
    </location>
</feature>
<dbReference type="EMBL" id="JAMKFB020000327">
    <property type="protein sequence ID" value="KAL0149718.1"/>
    <property type="molecule type" value="Genomic_DNA"/>
</dbReference>
<proteinExistence type="predicted"/>
<organism evidence="2 3">
    <name type="scientific">Cirrhinus mrigala</name>
    <name type="common">Mrigala</name>
    <dbReference type="NCBI Taxonomy" id="683832"/>
    <lineage>
        <taxon>Eukaryota</taxon>
        <taxon>Metazoa</taxon>
        <taxon>Chordata</taxon>
        <taxon>Craniata</taxon>
        <taxon>Vertebrata</taxon>
        <taxon>Euteleostomi</taxon>
        <taxon>Actinopterygii</taxon>
        <taxon>Neopterygii</taxon>
        <taxon>Teleostei</taxon>
        <taxon>Ostariophysi</taxon>
        <taxon>Cypriniformes</taxon>
        <taxon>Cyprinidae</taxon>
        <taxon>Labeoninae</taxon>
        <taxon>Labeonini</taxon>
        <taxon>Cirrhinus</taxon>
    </lineage>
</organism>
<sequence length="58" mass="6847">NLYQKWLCTELHSKAEIGELIILEQLLRVLPFDSCTWLKEHKPVLKCPSIWPEHSTCK</sequence>
<evidence type="ECO:0000313" key="3">
    <source>
        <dbReference type="Proteomes" id="UP001529510"/>
    </source>
</evidence>
<dbReference type="InterPro" id="IPR038269">
    <property type="entry name" value="SCAN_sf"/>
</dbReference>
<dbReference type="InterPro" id="IPR003309">
    <property type="entry name" value="SCAN_dom"/>
</dbReference>
<reference evidence="2 3" key="1">
    <citation type="submission" date="2024-05" db="EMBL/GenBank/DDBJ databases">
        <title>Genome sequencing and assembly of Indian major carp, Cirrhinus mrigala (Hamilton, 1822).</title>
        <authorList>
            <person name="Mohindra V."/>
            <person name="Chowdhury L.M."/>
            <person name="Lal K."/>
            <person name="Jena J.K."/>
        </authorList>
    </citation>
    <scope>NUCLEOTIDE SEQUENCE [LARGE SCALE GENOMIC DNA]</scope>
    <source>
        <strain evidence="2">CM1030</strain>
        <tissue evidence="2">Blood</tissue>
    </source>
</reference>
<dbReference type="Proteomes" id="UP001529510">
    <property type="component" value="Unassembled WGS sequence"/>
</dbReference>
<feature type="non-terminal residue" evidence="2">
    <location>
        <position position="58"/>
    </location>
</feature>
<dbReference type="Gene3D" id="1.10.4020.10">
    <property type="entry name" value="DNA breaking-rejoining enzymes"/>
    <property type="match status" value="1"/>
</dbReference>
<evidence type="ECO:0000259" key="1">
    <source>
        <dbReference type="PROSITE" id="PS50804"/>
    </source>
</evidence>
<dbReference type="PROSITE" id="PS50804">
    <property type="entry name" value="SCAN_BOX"/>
    <property type="match status" value="1"/>
</dbReference>
<gene>
    <name evidence="2" type="ORF">M9458_055001</name>
</gene>
<feature type="non-terminal residue" evidence="2">
    <location>
        <position position="1"/>
    </location>
</feature>
<protein>
    <recommendedName>
        <fullName evidence="1">SCAN box domain-containing protein</fullName>
    </recommendedName>
</protein>